<accession>A0ABZ1A2E9</accession>
<sequence length="227" mass="25754">MQAIKIHDREISRILLLDDDPNIRGLYEFNLEDMNVATEEVEVVNSVRGFLAGISHADGFVCDLNLNSRKYSPVNGDVIVSALYSQQSPAVLCSRDVDNVSSVRRLRHSIPCVLDARDLNSESVRNAFEVCIREFSGDYSVFRKPWPTLIRFENIVLQTNDAVRVAVVIPGWDSQRLIEVDITKGDGDIYFSVLRAFRAGEVFRCKAIVNLEVETSRDLYIKDWNLV</sequence>
<evidence type="ECO:0000313" key="1">
    <source>
        <dbReference type="EMBL" id="WRI22519.1"/>
    </source>
</evidence>
<dbReference type="Proteomes" id="UP001322392">
    <property type="component" value="Chromosome"/>
</dbReference>
<dbReference type="RefSeq" id="WP_323986276.1">
    <property type="nucleotide sequence ID" value="NZ_CP139639.1"/>
</dbReference>
<keyword evidence="2" id="KW-1185">Reference proteome</keyword>
<reference evidence="1 2" key="1">
    <citation type="submission" date="2023-12" db="EMBL/GenBank/DDBJ databases">
        <title>First complete genome sequence of Pseudomonas canadensis strain Pcan-CK-23 isolated from homogenized tissues of Zophobas morio larvae.</title>
        <authorList>
            <person name="Kundlacz C."/>
            <person name="Aldeia C."/>
            <person name="Eddoubaji Y."/>
            <person name="Campos-Madueno E.I."/>
            <person name="Endimiani A."/>
        </authorList>
    </citation>
    <scope>NUCLEOTIDE SEQUENCE [LARGE SCALE GENOMIC DNA]</scope>
    <source>
        <strain evidence="1 2">Pcan-CK-23</strain>
    </source>
</reference>
<dbReference type="EMBL" id="CP139639">
    <property type="protein sequence ID" value="WRI22519.1"/>
    <property type="molecule type" value="Genomic_DNA"/>
</dbReference>
<organism evidence="1 2">
    <name type="scientific">Pseudomonas canadensis</name>
    <dbReference type="NCBI Taxonomy" id="915099"/>
    <lineage>
        <taxon>Bacteria</taxon>
        <taxon>Pseudomonadati</taxon>
        <taxon>Pseudomonadota</taxon>
        <taxon>Gammaproteobacteria</taxon>
        <taxon>Pseudomonadales</taxon>
        <taxon>Pseudomonadaceae</taxon>
        <taxon>Pseudomonas</taxon>
    </lineage>
</organism>
<protein>
    <recommendedName>
        <fullName evidence="3">Response regulatory domain-containing protein</fullName>
    </recommendedName>
</protein>
<evidence type="ECO:0000313" key="2">
    <source>
        <dbReference type="Proteomes" id="UP001322392"/>
    </source>
</evidence>
<name>A0ABZ1A2E9_9PSED</name>
<gene>
    <name evidence="1" type="ORF">SPL95_18070</name>
</gene>
<proteinExistence type="predicted"/>
<evidence type="ECO:0008006" key="3">
    <source>
        <dbReference type="Google" id="ProtNLM"/>
    </source>
</evidence>